<proteinExistence type="predicted"/>
<evidence type="ECO:0000313" key="1">
    <source>
        <dbReference type="EMBL" id="RYQ84649.1"/>
    </source>
</evidence>
<reference evidence="1 2" key="1">
    <citation type="submission" date="2019-01" db="EMBL/GenBank/DDBJ databases">
        <title>Sequencing of cultivated peanut Arachis hypogaea provides insights into genome evolution and oil improvement.</title>
        <authorList>
            <person name="Chen X."/>
        </authorList>
    </citation>
    <scope>NUCLEOTIDE SEQUENCE [LARGE SCALE GENOMIC DNA]</scope>
    <source>
        <strain evidence="2">cv. Fuhuasheng</strain>
        <tissue evidence="1">Leaves</tissue>
    </source>
</reference>
<dbReference type="EMBL" id="SDMP01000020">
    <property type="protein sequence ID" value="RYQ84649.1"/>
    <property type="molecule type" value="Genomic_DNA"/>
</dbReference>
<evidence type="ECO:0000313" key="2">
    <source>
        <dbReference type="Proteomes" id="UP000289738"/>
    </source>
</evidence>
<dbReference type="AlphaFoldDB" id="A0A444X4R8"/>
<name>A0A444X4R8_ARAHY</name>
<sequence length="177" mass="18332">MGRRKSTGRRPTGGCCVVVGQARNAAVLLWVASNGAAGGQIGPVGAAGVPLDGAGLLGGVVSTTARVVLAGAGWCCPRGGAGKKGPVALGEMLRRRYEVVGGRGSPAGEVLQEDGFAAGLGFLRVRLRVSAESEIERRLTWAIFLSPGDYALGYELYEAITNDIELDKYRGPVCYIP</sequence>
<protein>
    <submittedName>
        <fullName evidence="1">Uncharacterized protein</fullName>
    </submittedName>
</protein>
<organism evidence="1 2">
    <name type="scientific">Arachis hypogaea</name>
    <name type="common">Peanut</name>
    <dbReference type="NCBI Taxonomy" id="3818"/>
    <lineage>
        <taxon>Eukaryota</taxon>
        <taxon>Viridiplantae</taxon>
        <taxon>Streptophyta</taxon>
        <taxon>Embryophyta</taxon>
        <taxon>Tracheophyta</taxon>
        <taxon>Spermatophyta</taxon>
        <taxon>Magnoliopsida</taxon>
        <taxon>eudicotyledons</taxon>
        <taxon>Gunneridae</taxon>
        <taxon>Pentapetalae</taxon>
        <taxon>rosids</taxon>
        <taxon>fabids</taxon>
        <taxon>Fabales</taxon>
        <taxon>Fabaceae</taxon>
        <taxon>Papilionoideae</taxon>
        <taxon>50 kb inversion clade</taxon>
        <taxon>dalbergioids sensu lato</taxon>
        <taxon>Dalbergieae</taxon>
        <taxon>Pterocarpus clade</taxon>
        <taxon>Arachis</taxon>
    </lineage>
</organism>
<gene>
    <name evidence="1" type="ORF">Ahy_B10g104102</name>
</gene>
<comment type="caution">
    <text evidence="1">The sequence shown here is derived from an EMBL/GenBank/DDBJ whole genome shotgun (WGS) entry which is preliminary data.</text>
</comment>
<dbReference type="Proteomes" id="UP000289738">
    <property type="component" value="Chromosome B10"/>
</dbReference>
<accession>A0A444X4R8</accession>
<keyword evidence="2" id="KW-1185">Reference proteome</keyword>